<protein>
    <recommendedName>
        <fullName evidence="4">Peptidase aspartic putative domain-containing protein</fullName>
    </recommendedName>
</protein>
<feature type="region of interest" description="Disordered" evidence="1">
    <location>
        <begin position="666"/>
        <end position="716"/>
    </location>
</feature>
<feature type="compositionally biased region" description="Basic and acidic residues" evidence="1">
    <location>
        <begin position="622"/>
        <end position="634"/>
    </location>
</feature>
<feature type="region of interest" description="Disordered" evidence="1">
    <location>
        <begin position="1"/>
        <end position="85"/>
    </location>
</feature>
<dbReference type="PANTHER" id="PTHR47331:SF1">
    <property type="entry name" value="GAG-LIKE PROTEIN"/>
    <property type="match status" value="1"/>
</dbReference>
<dbReference type="STRING" id="45882.A0A0V1D6U2"/>
<dbReference type="InterPro" id="IPR008042">
    <property type="entry name" value="Retrotrans_Pao"/>
</dbReference>
<proteinExistence type="predicted"/>
<organism evidence="2 3">
    <name type="scientific">Trichinella britovi</name>
    <name type="common">Parasitic roundworm</name>
    <dbReference type="NCBI Taxonomy" id="45882"/>
    <lineage>
        <taxon>Eukaryota</taxon>
        <taxon>Metazoa</taxon>
        <taxon>Ecdysozoa</taxon>
        <taxon>Nematoda</taxon>
        <taxon>Enoplea</taxon>
        <taxon>Dorylaimia</taxon>
        <taxon>Trichinellida</taxon>
        <taxon>Trichinellidae</taxon>
        <taxon>Trichinella</taxon>
    </lineage>
</organism>
<dbReference type="AlphaFoldDB" id="A0A0V1D6U2"/>
<accession>A0A0V1D6U2</accession>
<evidence type="ECO:0000313" key="3">
    <source>
        <dbReference type="Proteomes" id="UP000054653"/>
    </source>
</evidence>
<dbReference type="EMBL" id="JYDI01000035">
    <property type="protein sequence ID" value="KRY57080.1"/>
    <property type="molecule type" value="Genomic_DNA"/>
</dbReference>
<comment type="caution">
    <text evidence="2">The sequence shown here is derived from an EMBL/GenBank/DDBJ whole genome shotgun (WGS) entry which is preliminary data.</text>
</comment>
<feature type="region of interest" description="Disordered" evidence="1">
    <location>
        <begin position="608"/>
        <end position="653"/>
    </location>
</feature>
<sequence>MPNAAPVLSGQMSLATPPAPASAGHRGPTNPTRAFWPLEAPQGVSPDRPRSRIRAGWEPRGGKLPLRHGSGSLLHPEGRRRGPRAHGIPRALSFHDPGRSKASTLVQALAIPRVCGKVQSVPVEPSEGAPTEPEMGQRPGAPLLIDVLIGIDYYYEFVTGRIRRTTSGTVAVEARLGCLVCGRTDPRHSSKAQVLLTEGGAPPEDTDEDGTAEMKKLEEELRLDDGRYSVSLPWVPGGPDLPNNYSQARRRLLALGRRLGAHEDVRVRYASVMKQYLDEGWAESAPATSSRGGRGVGDERKCRVVFDGAAKYNGTTLNSQLEAGPNLQIDLLRAILSFRRRCVGLQADIEKMYLQIRVRPEDRDVCRFLWWDDEQMIRSYRLTRVCFGLTCSPFLAMGTVRLHVRRHQASAPRAAEEVLNNMYKDDLATSCDSVAEARSLADQLGSLLASGGFWLHKWASNEPDALRELPVEKTAMGVGGRPWKTLTIYWQRDDDNLTFVAPEGTRLAAGDTKRQMLSTAAGIFDSIGCLAPFLVLAKILFQSLWETGADWDEPLPEEVNRPWIDWKRELDDLPLVLGVCALGPSEANRAPRLLRRVRTGIRGGGLLAGGNRVRSHSGQFSGREDPSLPRKTSEPPEIGAYGSPDCGEADPFRPKDVAARRTLPVLLERQRGHTSVGTVSGQSVEAIRPQSRQRDPTASGTGVLETLPGEEQPGRLTEPRIVFEGTGKQQPLGPSEHNSLLPIEEARAPPQAALLVSVVTHAQDDVLHPGRYGDIERLFRITALCLRFVRNCGSATGERRSGPLTVQELDAAEQTWVRIAQRQGFRKEIELRTSGDVSARSHLRPLSPFLDEAGTLRVRGRLEKSNLPLTEKHPAILPNEHEIIRGLILRCHAPAARRGVPDPSHATTALLGPAGAQSREAYYPRLFSMPLGHGSAYPAENGRAAGGPDDPGACVCSRGHGFRRPTICEDD</sequence>
<evidence type="ECO:0000313" key="2">
    <source>
        <dbReference type="EMBL" id="KRY57080.1"/>
    </source>
</evidence>
<feature type="compositionally biased region" description="Basic and acidic residues" evidence="1">
    <location>
        <begin position="47"/>
        <end position="61"/>
    </location>
</feature>
<evidence type="ECO:0000256" key="1">
    <source>
        <dbReference type="SAM" id="MobiDB-lite"/>
    </source>
</evidence>
<dbReference type="InterPro" id="IPR043502">
    <property type="entry name" value="DNA/RNA_pol_sf"/>
</dbReference>
<name>A0A0V1D6U2_TRIBR</name>
<dbReference type="SUPFAM" id="SSF56672">
    <property type="entry name" value="DNA/RNA polymerases"/>
    <property type="match status" value="1"/>
</dbReference>
<reference evidence="2 3" key="1">
    <citation type="submission" date="2015-01" db="EMBL/GenBank/DDBJ databases">
        <title>Evolution of Trichinella species and genotypes.</title>
        <authorList>
            <person name="Korhonen P.K."/>
            <person name="Edoardo P."/>
            <person name="Giuseppe L.R."/>
            <person name="Gasser R.B."/>
        </authorList>
    </citation>
    <scope>NUCLEOTIDE SEQUENCE [LARGE SCALE GENOMIC DNA]</scope>
    <source>
        <strain evidence="2">ISS120</strain>
    </source>
</reference>
<dbReference type="Pfam" id="PF05380">
    <property type="entry name" value="Peptidase_A17"/>
    <property type="match status" value="1"/>
</dbReference>
<keyword evidence="3" id="KW-1185">Reference proteome</keyword>
<dbReference type="Proteomes" id="UP000054653">
    <property type="component" value="Unassembled WGS sequence"/>
</dbReference>
<evidence type="ECO:0008006" key="4">
    <source>
        <dbReference type="Google" id="ProtNLM"/>
    </source>
</evidence>
<dbReference type="PANTHER" id="PTHR47331">
    <property type="entry name" value="PHD-TYPE DOMAIN-CONTAINING PROTEIN"/>
    <property type="match status" value="1"/>
</dbReference>
<feature type="compositionally biased region" description="Polar residues" evidence="1">
    <location>
        <begin position="673"/>
        <end position="683"/>
    </location>
</feature>
<gene>
    <name evidence="2" type="ORF">T03_5539</name>
</gene>